<keyword evidence="3" id="KW-0804">Transcription</keyword>
<dbReference type="SUPFAM" id="SSF48008">
    <property type="entry name" value="GntR ligand-binding domain-like"/>
    <property type="match status" value="1"/>
</dbReference>
<evidence type="ECO:0000256" key="1">
    <source>
        <dbReference type="ARBA" id="ARBA00023015"/>
    </source>
</evidence>
<comment type="caution">
    <text evidence="5">The sequence shown here is derived from an EMBL/GenBank/DDBJ whole genome shotgun (WGS) entry which is preliminary data.</text>
</comment>
<keyword evidence="1" id="KW-0805">Transcription regulation</keyword>
<dbReference type="InterPro" id="IPR011711">
    <property type="entry name" value="GntR_C"/>
</dbReference>
<organism evidence="5">
    <name type="scientific">bioreactor metagenome</name>
    <dbReference type="NCBI Taxonomy" id="1076179"/>
    <lineage>
        <taxon>unclassified sequences</taxon>
        <taxon>metagenomes</taxon>
        <taxon>ecological metagenomes</taxon>
    </lineage>
</organism>
<dbReference type="GO" id="GO:0003677">
    <property type="term" value="F:DNA binding"/>
    <property type="evidence" value="ECO:0007669"/>
    <property type="project" value="UniProtKB-KW"/>
</dbReference>
<dbReference type="AlphaFoldDB" id="A0A645HE89"/>
<gene>
    <name evidence="5" type="ORF">SDC9_183958</name>
</gene>
<evidence type="ECO:0000313" key="5">
    <source>
        <dbReference type="EMBL" id="MPN36449.1"/>
    </source>
</evidence>
<dbReference type="InterPro" id="IPR008920">
    <property type="entry name" value="TF_FadR/GntR_C"/>
</dbReference>
<name>A0A645HE89_9ZZZZ</name>
<reference evidence="5" key="1">
    <citation type="submission" date="2019-08" db="EMBL/GenBank/DDBJ databases">
        <authorList>
            <person name="Kucharzyk K."/>
            <person name="Murdoch R.W."/>
            <person name="Higgins S."/>
            <person name="Loffler F."/>
        </authorList>
    </citation>
    <scope>NUCLEOTIDE SEQUENCE</scope>
</reference>
<dbReference type="Pfam" id="PF07729">
    <property type="entry name" value="FCD"/>
    <property type="match status" value="1"/>
</dbReference>
<keyword evidence="2" id="KW-0238">DNA-binding</keyword>
<evidence type="ECO:0000256" key="2">
    <source>
        <dbReference type="ARBA" id="ARBA00023125"/>
    </source>
</evidence>
<sequence>MTDILKSTIIESFRENPGSLEKAMREHEQVVQAIRNRDPQKAFEAMTTHLSITEARLREEFEKRHLASEYK</sequence>
<feature type="domain" description="GntR C-terminal" evidence="4">
    <location>
        <begin position="12"/>
        <end position="51"/>
    </location>
</feature>
<evidence type="ECO:0000256" key="3">
    <source>
        <dbReference type="ARBA" id="ARBA00023163"/>
    </source>
</evidence>
<dbReference type="EMBL" id="VSSQ01090591">
    <property type="protein sequence ID" value="MPN36449.1"/>
    <property type="molecule type" value="Genomic_DNA"/>
</dbReference>
<evidence type="ECO:0000259" key="4">
    <source>
        <dbReference type="Pfam" id="PF07729"/>
    </source>
</evidence>
<protein>
    <recommendedName>
        <fullName evidence="4">GntR C-terminal domain-containing protein</fullName>
    </recommendedName>
</protein>
<accession>A0A645HE89</accession>
<dbReference type="Gene3D" id="1.20.120.530">
    <property type="entry name" value="GntR ligand-binding domain-like"/>
    <property type="match status" value="1"/>
</dbReference>
<proteinExistence type="predicted"/>